<evidence type="ECO:0000256" key="1">
    <source>
        <dbReference type="SAM" id="Phobius"/>
    </source>
</evidence>
<protein>
    <recommendedName>
        <fullName evidence="2">DUF58 domain-containing protein</fullName>
    </recommendedName>
</protein>
<dbReference type="KEGG" id="psl:Psta_1578"/>
<reference evidence="3 4" key="1">
    <citation type="journal article" date="2009" name="Stand. Genomic Sci.">
        <title>Complete genome sequence of Pirellula staleyi type strain (ATCC 27377).</title>
        <authorList>
            <person name="Clum A."/>
            <person name="Tindall B.J."/>
            <person name="Sikorski J."/>
            <person name="Ivanova N."/>
            <person name="Mavrommatis K."/>
            <person name="Lucas S."/>
            <person name="Glavina del Rio T."/>
            <person name="Nolan M."/>
            <person name="Chen F."/>
            <person name="Tice H."/>
            <person name="Pitluck S."/>
            <person name="Cheng J.F."/>
            <person name="Chertkov O."/>
            <person name="Brettin T."/>
            <person name="Han C."/>
            <person name="Detter J.C."/>
            <person name="Kuske C."/>
            <person name="Bruce D."/>
            <person name="Goodwin L."/>
            <person name="Ovchinikova G."/>
            <person name="Pati A."/>
            <person name="Mikhailova N."/>
            <person name="Chen A."/>
            <person name="Palaniappan K."/>
            <person name="Land M."/>
            <person name="Hauser L."/>
            <person name="Chang Y.J."/>
            <person name="Jeffries C.D."/>
            <person name="Chain P."/>
            <person name="Rohde M."/>
            <person name="Goker M."/>
            <person name="Bristow J."/>
            <person name="Eisen J.A."/>
            <person name="Markowitz V."/>
            <person name="Hugenholtz P."/>
            <person name="Kyrpides N.C."/>
            <person name="Klenk H.P."/>
            <person name="Lapidus A."/>
        </authorList>
    </citation>
    <scope>NUCLEOTIDE SEQUENCE [LARGE SCALE GENOMIC DNA]</scope>
    <source>
        <strain evidence="4">ATCC 27377 / DSM 6068 / ICPB 4128</strain>
    </source>
</reference>
<feature type="domain" description="DUF58" evidence="2">
    <location>
        <begin position="212"/>
        <end position="350"/>
    </location>
</feature>
<dbReference type="HOGENOM" id="CLU_699550_0_0_0"/>
<feature type="transmembrane region" description="Helical" evidence="1">
    <location>
        <begin position="36"/>
        <end position="55"/>
    </location>
</feature>
<dbReference type="PANTHER" id="PTHR34351:SF1">
    <property type="entry name" value="SLR1927 PROTEIN"/>
    <property type="match status" value="1"/>
</dbReference>
<dbReference type="Pfam" id="PF01882">
    <property type="entry name" value="DUF58"/>
    <property type="match status" value="1"/>
</dbReference>
<evidence type="ECO:0000259" key="2">
    <source>
        <dbReference type="Pfam" id="PF01882"/>
    </source>
</evidence>
<keyword evidence="4" id="KW-1185">Reference proteome</keyword>
<evidence type="ECO:0000313" key="4">
    <source>
        <dbReference type="Proteomes" id="UP000001887"/>
    </source>
</evidence>
<proteinExistence type="predicted"/>
<keyword evidence="1" id="KW-1133">Transmembrane helix</keyword>
<name>D2QY39_PIRSD</name>
<accession>D2QY39</accession>
<dbReference type="eggNOG" id="COG1721">
    <property type="taxonomic scope" value="Bacteria"/>
</dbReference>
<organism evidence="3 4">
    <name type="scientific">Pirellula staleyi (strain ATCC 27377 / DSM 6068 / ICPB 4128)</name>
    <name type="common">Pirella staleyi</name>
    <dbReference type="NCBI Taxonomy" id="530564"/>
    <lineage>
        <taxon>Bacteria</taxon>
        <taxon>Pseudomonadati</taxon>
        <taxon>Planctomycetota</taxon>
        <taxon>Planctomycetia</taxon>
        <taxon>Pirellulales</taxon>
        <taxon>Pirellulaceae</taxon>
        <taxon>Pirellula</taxon>
    </lineage>
</organism>
<dbReference type="Proteomes" id="UP000001887">
    <property type="component" value="Chromosome"/>
</dbReference>
<sequence length="391" mass="43544">MSELRRRAWLCREGWYYLGVLAFIVGGAVLRGVNLLVVLAGMLIAPLLLNWRLVMASLRGLEYRRRAPSRVAAGIPVSIDIEVANHRRYLSSRLLLIEDSIIAKRPLPGERPVRPSAMLAEVPPLQVSTGSYRITIPRRGRYILGPLRLSTRFPLGLVKSTMSIDMPHELLVTPHLGRLLPQWQQVLLTASHGDQERHPQQGTSEGDYYGLRPWQSGDSRRWIHWRTTAKVGVLTVRQFERRRSQDVAIVLDPYLPANPTLDDLARLELAISLVATMVADLALRGHARLLLSLASSKPQTFVGSSSQLTAGEVHDALAELAPSENPPLAEAIAELSKSDSTIRGALLVISTRDYDSTSTNIALQQPLHTGIDRARWICISDPQLKNWFTLD</sequence>
<dbReference type="OrthoDB" id="9812729at2"/>
<keyword evidence="1" id="KW-0812">Transmembrane</keyword>
<dbReference type="STRING" id="530564.Psta_1578"/>
<evidence type="ECO:0000313" key="3">
    <source>
        <dbReference type="EMBL" id="ADB16253.1"/>
    </source>
</evidence>
<dbReference type="EMBL" id="CP001848">
    <property type="protein sequence ID" value="ADB16253.1"/>
    <property type="molecule type" value="Genomic_DNA"/>
</dbReference>
<keyword evidence="1" id="KW-0472">Membrane</keyword>
<dbReference type="AlphaFoldDB" id="D2QY39"/>
<dbReference type="InterPro" id="IPR002881">
    <property type="entry name" value="DUF58"/>
</dbReference>
<gene>
    <name evidence="3" type="ordered locus">Psta_1578</name>
</gene>
<feature type="transmembrane region" description="Helical" evidence="1">
    <location>
        <begin position="14"/>
        <end position="30"/>
    </location>
</feature>
<dbReference type="PANTHER" id="PTHR34351">
    <property type="entry name" value="SLR1927 PROTEIN-RELATED"/>
    <property type="match status" value="1"/>
</dbReference>